<reference evidence="2 3" key="2">
    <citation type="submission" date="2019-01" db="EMBL/GenBank/DDBJ databases">
        <title>A chromosome length genome reference of the Java medaka (oryzias javanicus).</title>
        <authorList>
            <person name="Herpin A."/>
            <person name="Takehana Y."/>
            <person name="Naruse K."/>
            <person name="Ansai S."/>
            <person name="Kawaguchi M."/>
        </authorList>
    </citation>
    <scope>NUCLEOTIDE SEQUENCE [LARGE SCALE GENOMIC DNA]</scope>
    <source>
        <strain evidence="2">RS831</strain>
        <tissue evidence="2">Whole body</tissue>
    </source>
</reference>
<protein>
    <recommendedName>
        <fullName evidence="4">Glutamate receptor ionotropic, delta-1</fullName>
    </recommendedName>
</protein>
<dbReference type="AlphaFoldDB" id="A0A3S2LS94"/>
<keyword evidence="3" id="KW-1185">Reference proteome</keyword>
<evidence type="ECO:0000256" key="1">
    <source>
        <dbReference type="SAM" id="MobiDB-lite"/>
    </source>
</evidence>
<dbReference type="PANTHER" id="PTHR36687:SF2">
    <property type="entry name" value="GLUTAMATE RECEPTOR IONOTROPIC, DELTA-1"/>
    <property type="match status" value="1"/>
</dbReference>
<dbReference type="Gene3D" id="3.40.50.2300">
    <property type="match status" value="1"/>
</dbReference>
<reference evidence="2 3" key="1">
    <citation type="submission" date="2018-11" db="EMBL/GenBank/DDBJ databases">
        <authorList>
            <person name="Lopez-Roques C."/>
            <person name="Donnadieu C."/>
            <person name="Bouchez O."/>
            <person name="Klopp C."/>
            <person name="Cabau C."/>
            <person name="Zahm M."/>
        </authorList>
    </citation>
    <scope>NUCLEOTIDE SEQUENCE [LARGE SCALE GENOMIC DNA]</scope>
    <source>
        <strain evidence="2">RS831</strain>
        <tissue evidence="2">Whole body</tissue>
    </source>
</reference>
<evidence type="ECO:0008006" key="4">
    <source>
        <dbReference type="Google" id="ProtNLM"/>
    </source>
</evidence>
<evidence type="ECO:0000313" key="2">
    <source>
        <dbReference type="EMBL" id="RVE60034.1"/>
    </source>
</evidence>
<feature type="region of interest" description="Disordered" evidence="1">
    <location>
        <begin position="49"/>
        <end position="69"/>
    </location>
</feature>
<dbReference type="Proteomes" id="UP000283210">
    <property type="component" value="Chromosome 19"/>
</dbReference>
<gene>
    <name evidence="2" type="ORF">OJAV_G00194980</name>
</gene>
<name>A0A3S2LS94_ORYJA</name>
<sequence>MSRALFPLTHSSARLRSLLWLGCECARAPWTAREKVALQPGSGCSGAPAPSTLQLAPPPSRAGLSSGSACGSVDTGSAVTWVGGEKEVVREGVSTSLLLSAVLSVSQTRSCSGSVEQPPRGLSLPPLCRALSLGFFLLQTRTGWFRVSAQDLLLHSLLRAANRAVSRAEDRGCACSALMEMEVLILIFLSLRIFQPDAASADSIIHIGAIFEENAARDDEVFQLAVSDLSLSDDILQSEKITHSIKLIEPNNPFQAVQEGQSAFWSLAFFLRVLLIRCCCGQH</sequence>
<proteinExistence type="predicted"/>
<organism evidence="2 3">
    <name type="scientific">Oryzias javanicus</name>
    <name type="common">Javanese ricefish</name>
    <name type="synonym">Aplocheilus javanicus</name>
    <dbReference type="NCBI Taxonomy" id="123683"/>
    <lineage>
        <taxon>Eukaryota</taxon>
        <taxon>Metazoa</taxon>
        <taxon>Chordata</taxon>
        <taxon>Craniata</taxon>
        <taxon>Vertebrata</taxon>
        <taxon>Euteleostomi</taxon>
        <taxon>Actinopterygii</taxon>
        <taxon>Neopterygii</taxon>
        <taxon>Teleostei</taxon>
        <taxon>Neoteleostei</taxon>
        <taxon>Acanthomorphata</taxon>
        <taxon>Ovalentaria</taxon>
        <taxon>Atherinomorphae</taxon>
        <taxon>Beloniformes</taxon>
        <taxon>Adrianichthyidae</taxon>
        <taxon>Oryziinae</taxon>
        <taxon>Oryzias</taxon>
    </lineage>
</organism>
<dbReference type="OrthoDB" id="5984008at2759"/>
<dbReference type="EMBL" id="CM012455">
    <property type="protein sequence ID" value="RVE60034.1"/>
    <property type="molecule type" value="Genomic_DNA"/>
</dbReference>
<dbReference type="PANTHER" id="PTHR36687">
    <property type="entry name" value="GLUTAMATE RECEPTOR IONOTROPIC, DELTA-2-RELATED"/>
    <property type="match status" value="1"/>
</dbReference>
<evidence type="ECO:0000313" key="3">
    <source>
        <dbReference type="Proteomes" id="UP000283210"/>
    </source>
</evidence>
<accession>A0A3S2LS94</accession>
<dbReference type="InterPro" id="IPR043373">
    <property type="entry name" value="IGluR_D"/>
</dbReference>